<comment type="caution">
    <text evidence="1">The sequence shown here is derived from an EMBL/GenBank/DDBJ whole genome shotgun (WGS) entry which is preliminary data.</text>
</comment>
<sequence length="63" mass="6802">MEKACRLVAGLVKRCEMSGRCPCGLKCYLHFNFSGSYSYSSVTCGQQTSDGPGAECSCFSFLV</sequence>
<reference evidence="1" key="1">
    <citation type="journal article" date="2004" name="Nature">
        <title>Genome duplication in the teleost fish Tetraodon nigroviridis reveals the early vertebrate proto-karyotype.</title>
        <authorList>
            <person name="Jaillon O."/>
            <person name="Aury J.-M."/>
            <person name="Brunet F."/>
            <person name="Petit J.-L."/>
            <person name="Stange-Thomann N."/>
            <person name="Mauceli E."/>
            <person name="Bouneau L."/>
            <person name="Fischer C."/>
            <person name="Ozouf-Costaz C."/>
            <person name="Bernot A."/>
            <person name="Nicaud S."/>
            <person name="Jaffe D."/>
            <person name="Fisher S."/>
            <person name="Lutfalla G."/>
            <person name="Dossat C."/>
            <person name="Segurens B."/>
            <person name="Dasilva C."/>
            <person name="Salanoubat M."/>
            <person name="Levy M."/>
            <person name="Boudet N."/>
            <person name="Castellano S."/>
            <person name="Anthouard V."/>
            <person name="Jubin C."/>
            <person name="Castelli V."/>
            <person name="Katinka M."/>
            <person name="Vacherie B."/>
            <person name="Biemont C."/>
            <person name="Skalli Z."/>
            <person name="Cattolico L."/>
            <person name="Poulain J."/>
            <person name="De Berardinis V."/>
            <person name="Cruaud C."/>
            <person name="Duprat S."/>
            <person name="Brottier P."/>
            <person name="Coutanceau J.-P."/>
            <person name="Gouzy J."/>
            <person name="Parra G."/>
            <person name="Lardier G."/>
            <person name="Chapple C."/>
            <person name="McKernan K.J."/>
            <person name="McEwan P."/>
            <person name="Bosak S."/>
            <person name="Kellis M."/>
            <person name="Volff J.-N."/>
            <person name="Guigo R."/>
            <person name="Zody M.C."/>
            <person name="Mesirov J."/>
            <person name="Lindblad-Toh K."/>
            <person name="Birren B."/>
            <person name="Nusbaum C."/>
            <person name="Kahn D."/>
            <person name="Robinson-Rechavi M."/>
            <person name="Laudet V."/>
            <person name="Schachter V."/>
            <person name="Quetier F."/>
            <person name="Saurin W."/>
            <person name="Scarpelli C."/>
            <person name="Wincker P."/>
            <person name="Lander E.S."/>
            <person name="Weissenbach J."/>
            <person name="Roest Crollius H."/>
        </authorList>
    </citation>
    <scope>NUCLEOTIDE SEQUENCE [LARGE SCALE GENOMIC DNA]</scope>
</reference>
<dbReference type="KEGG" id="tng:GSTEN00021469G001"/>
<gene>
    <name evidence="1" type="ORF">GSTENG00021469001</name>
</gene>
<proteinExistence type="predicted"/>
<protein>
    <submittedName>
        <fullName evidence="1">(spotted green pufferfish) hypothetical protein</fullName>
    </submittedName>
</protein>
<evidence type="ECO:0000313" key="1">
    <source>
        <dbReference type="EMBL" id="CAG02370.1"/>
    </source>
</evidence>
<dbReference type="EMBL" id="CAAE01014685">
    <property type="protein sequence ID" value="CAG02370.1"/>
    <property type="molecule type" value="Genomic_DNA"/>
</dbReference>
<dbReference type="AlphaFoldDB" id="Q4SAG2"/>
<organism evidence="1">
    <name type="scientific">Tetraodon nigroviridis</name>
    <name type="common">Spotted green pufferfish</name>
    <name type="synonym">Chelonodon nigroviridis</name>
    <dbReference type="NCBI Taxonomy" id="99883"/>
    <lineage>
        <taxon>Eukaryota</taxon>
        <taxon>Metazoa</taxon>
        <taxon>Chordata</taxon>
        <taxon>Craniata</taxon>
        <taxon>Vertebrata</taxon>
        <taxon>Euteleostomi</taxon>
        <taxon>Actinopterygii</taxon>
        <taxon>Neopterygii</taxon>
        <taxon>Teleostei</taxon>
        <taxon>Neoteleostei</taxon>
        <taxon>Acanthomorphata</taxon>
        <taxon>Eupercaria</taxon>
        <taxon>Tetraodontiformes</taxon>
        <taxon>Tetradontoidea</taxon>
        <taxon>Tetraodontidae</taxon>
        <taxon>Tetraodon</taxon>
    </lineage>
</organism>
<name>Q4SAG2_TETNG</name>
<reference evidence="1" key="2">
    <citation type="submission" date="2004-02" db="EMBL/GenBank/DDBJ databases">
        <authorList>
            <consortium name="Genoscope"/>
            <consortium name="Whitehead Institute Centre for Genome Research"/>
        </authorList>
    </citation>
    <scope>NUCLEOTIDE SEQUENCE</scope>
</reference>
<accession>Q4SAG2</accession>